<keyword evidence="4 11" id="KW-0235">DNA replication</keyword>
<dbReference type="NCBIfam" id="TIGR02397">
    <property type="entry name" value="dnaX_nterm"/>
    <property type="match status" value="1"/>
</dbReference>
<evidence type="ECO:0000256" key="10">
    <source>
        <dbReference type="ARBA" id="ARBA00049244"/>
    </source>
</evidence>
<evidence type="ECO:0000256" key="5">
    <source>
        <dbReference type="ARBA" id="ARBA00022723"/>
    </source>
</evidence>
<evidence type="ECO:0000256" key="9">
    <source>
        <dbReference type="ARBA" id="ARBA00022932"/>
    </source>
</evidence>
<dbReference type="InterPro" id="IPR027417">
    <property type="entry name" value="P-loop_NTPase"/>
</dbReference>
<dbReference type="NCBIfam" id="NF004046">
    <property type="entry name" value="PRK05563.1"/>
    <property type="match status" value="1"/>
</dbReference>
<dbReference type="SUPFAM" id="SSF48019">
    <property type="entry name" value="post-AAA+ oligomerization domain-like"/>
    <property type="match status" value="1"/>
</dbReference>
<comment type="catalytic activity">
    <reaction evidence="10 11">
        <text>DNA(n) + a 2'-deoxyribonucleoside 5'-triphosphate = DNA(n+1) + diphosphate</text>
        <dbReference type="Rhea" id="RHEA:22508"/>
        <dbReference type="Rhea" id="RHEA-COMP:17339"/>
        <dbReference type="Rhea" id="RHEA-COMP:17340"/>
        <dbReference type="ChEBI" id="CHEBI:33019"/>
        <dbReference type="ChEBI" id="CHEBI:61560"/>
        <dbReference type="ChEBI" id="CHEBI:173112"/>
        <dbReference type="EC" id="2.7.7.7"/>
    </reaction>
</comment>
<keyword evidence="2 11" id="KW-0808">Transferase</keyword>
<dbReference type="Proteomes" id="UP000266389">
    <property type="component" value="Unassembled WGS sequence"/>
</dbReference>
<keyword evidence="9 11" id="KW-0239">DNA-directed DNA polymerase</keyword>
<dbReference type="InterPro" id="IPR050238">
    <property type="entry name" value="DNA_Rep/Repair_Clamp_Loader"/>
</dbReference>
<dbReference type="InterPro" id="IPR045085">
    <property type="entry name" value="HLD_clamp_pol_III_gamma_tau"/>
</dbReference>
<dbReference type="SMART" id="SM00382">
    <property type="entry name" value="AAA"/>
    <property type="match status" value="1"/>
</dbReference>
<organism evidence="14 15">
    <name type="scientific">Candidatus Thermochlorobacter aerophilus</name>
    <dbReference type="NCBI Taxonomy" id="1868324"/>
    <lineage>
        <taxon>Bacteria</taxon>
        <taxon>Pseudomonadati</taxon>
        <taxon>Chlorobiota</taxon>
        <taxon>Chlorobiia</taxon>
        <taxon>Chlorobiales</taxon>
        <taxon>Candidatus Thermochlorobacteriaceae</taxon>
        <taxon>Candidatus Thermochlorobacter</taxon>
    </lineage>
</organism>
<feature type="domain" description="AAA+ ATPase" evidence="13">
    <location>
        <begin position="37"/>
        <end position="187"/>
    </location>
</feature>
<dbReference type="NCBIfam" id="TIGR01128">
    <property type="entry name" value="holA"/>
    <property type="match status" value="1"/>
</dbReference>
<evidence type="ECO:0000256" key="2">
    <source>
        <dbReference type="ARBA" id="ARBA00022679"/>
    </source>
</evidence>
<dbReference type="Pfam" id="PF22608">
    <property type="entry name" value="DNAX_ATPase_lid"/>
    <property type="match status" value="1"/>
</dbReference>
<comment type="subunit">
    <text evidence="11">DNA polymerase III contains a core (composed of alpha, epsilon and theta chains) that associates with a tau subunit. This core dimerizes to form the POLIII' complex. PolIII' associates with the gamma complex (composed of gamma, delta, delta', psi and chi chains) and with the beta chain to form the complete DNA polymerase III complex.</text>
</comment>
<evidence type="ECO:0000256" key="4">
    <source>
        <dbReference type="ARBA" id="ARBA00022705"/>
    </source>
</evidence>
<dbReference type="GO" id="GO:0046872">
    <property type="term" value="F:metal ion binding"/>
    <property type="evidence" value="ECO:0007669"/>
    <property type="project" value="UniProtKB-KW"/>
</dbReference>
<accession>A0A395LXK2</accession>
<dbReference type="InterPro" id="IPR005790">
    <property type="entry name" value="DNA_polIII_delta"/>
</dbReference>
<evidence type="ECO:0000256" key="6">
    <source>
        <dbReference type="ARBA" id="ARBA00022741"/>
    </source>
</evidence>
<dbReference type="CDD" id="cd00009">
    <property type="entry name" value="AAA"/>
    <property type="match status" value="1"/>
</dbReference>
<evidence type="ECO:0000256" key="1">
    <source>
        <dbReference type="ARBA" id="ARBA00006360"/>
    </source>
</evidence>
<dbReference type="Pfam" id="PF12169">
    <property type="entry name" value="DNA_pol3_gamma3"/>
    <property type="match status" value="1"/>
</dbReference>
<comment type="similarity">
    <text evidence="1 11">Belongs to the DnaX/STICHEL family.</text>
</comment>
<evidence type="ECO:0000259" key="13">
    <source>
        <dbReference type="SMART" id="SM00382"/>
    </source>
</evidence>
<dbReference type="GO" id="GO:0006261">
    <property type="term" value="P:DNA-templated DNA replication"/>
    <property type="evidence" value="ECO:0007669"/>
    <property type="project" value="TreeGrafter"/>
</dbReference>
<evidence type="ECO:0000256" key="11">
    <source>
        <dbReference type="RuleBase" id="RU364063"/>
    </source>
</evidence>
<dbReference type="GO" id="GO:0009360">
    <property type="term" value="C:DNA polymerase III complex"/>
    <property type="evidence" value="ECO:0007669"/>
    <property type="project" value="InterPro"/>
</dbReference>
<protein>
    <recommendedName>
        <fullName evidence="11">DNA polymerase III subunit gamma/tau</fullName>
        <ecNumber evidence="11">2.7.7.7</ecNumber>
    </recommendedName>
</protein>
<dbReference type="InterPro" id="IPR008921">
    <property type="entry name" value="DNA_pol3_clamp-load_cplx_C"/>
</dbReference>
<dbReference type="Gene3D" id="1.10.8.60">
    <property type="match status" value="1"/>
</dbReference>
<keyword evidence="12" id="KW-0175">Coiled coil</keyword>
<keyword evidence="3 11" id="KW-0548">Nucleotidyltransferase</keyword>
<dbReference type="Gene3D" id="3.40.50.300">
    <property type="entry name" value="P-loop containing nucleotide triphosphate hydrolases"/>
    <property type="match status" value="1"/>
</dbReference>
<gene>
    <name evidence="11" type="primary">dnaX</name>
    <name evidence="14" type="ORF">D0433_11595</name>
</gene>
<evidence type="ECO:0000256" key="3">
    <source>
        <dbReference type="ARBA" id="ARBA00022695"/>
    </source>
</evidence>
<evidence type="ECO:0000256" key="8">
    <source>
        <dbReference type="ARBA" id="ARBA00022840"/>
    </source>
</evidence>
<evidence type="ECO:0000313" key="14">
    <source>
        <dbReference type="EMBL" id="RFM23307.1"/>
    </source>
</evidence>
<dbReference type="GO" id="GO:0005524">
    <property type="term" value="F:ATP binding"/>
    <property type="evidence" value="ECO:0007669"/>
    <property type="project" value="UniProtKB-KW"/>
</dbReference>
<evidence type="ECO:0000313" key="15">
    <source>
        <dbReference type="Proteomes" id="UP000266389"/>
    </source>
</evidence>
<dbReference type="SUPFAM" id="SSF52540">
    <property type="entry name" value="P-loop containing nucleoside triphosphate hydrolases"/>
    <property type="match status" value="1"/>
</dbReference>
<sequence length="404" mass="46076">MSYTVIARKYRPQRFADITAQEHITRTLQNAIRTGRIAHGYIFAGSRGVGKTTSARILAKALNCEKILTDETYRQKVAEPCGMCESCQDFDAGASVNIAEFDAASNNSVEDIRILRENVRYGPQKGKYKVYIIDEFHMLSTAAFNAFLKTLEEPPPHAVFIFATTELHKVPATISSRCQKFIFKRIAADDIAQRLAQICQQEHIDIDQESLNLIARKADGAMRDAQSLLDQVIAFCTESGKGKIEYAAVADLLNIIDDERFFDVSDAILEQDSRKMLSVSQFVYQNGFDVSDFLQRLIAHFRNFLIVKNVRSTKLIETAEHWKKRYEKDAERFSTDALMRYIDAITEAEQSIRFAREPQLRLEILLFKLMALKDNSELEARLAKVEQAVQLLQEEIKKKNLARV</sequence>
<dbReference type="InterPro" id="IPR022754">
    <property type="entry name" value="DNA_pol_III_gamma-3"/>
</dbReference>
<dbReference type="AlphaFoldDB" id="A0A395LXK2"/>
<keyword evidence="6 11" id="KW-0547">Nucleotide-binding</keyword>
<keyword evidence="5" id="KW-0479">Metal-binding</keyword>
<feature type="coiled-coil region" evidence="12">
    <location>
        <begin position="368"/>
        <end position="402"/>
    </location>
</feature>
<comment type="function">
    <text evidence="11">DNA polymerase III is a complex, multichain enzyme responsible for most of the replicative synthesis in bacteria. This DNA polymerase also exhibits 3' to 5' exonuclease activity.</text>
</comment>
<dbReference type="PANTHER" id="PTHR11669">
    <property type="entry name" value="REPLICATION FACTOR C / DNA POLYMERASE III GAMMA-TAU SUBUNIT"/>
    <property type="match status" value="1"/>
</dbReference>
<keyword evidence="8 11" id="KW-0067">ATP-binding</keyword>
<dbReference type="PANTHER" id="PTHR11669:SF0">
    <property type="entry name" value="PROTEIN STICHEL-LIKE 2"/>
    <property type="match status" value="1"/>
</dbReference>
<proteinExistence type="inferred from homology"/>
<evidence type="ECO:0000256" key="12">
    <source>
        <dbReference type="SAM" id="Coils"/>
    </source>
</evidence>
<dbReference type="CDD" id="cd18137">
    <property type="entry name" value="HLD_clamp_pol_III_gamma_tau"/>
    <property type="match status" value="1"/>
</dbReference>
<dbReference type="EMBL" id="PHFL01000067">
    <property type="protein sequence ID" value="RFM23307.1"/>
    <property type="molecule type" value="Genomic_DNA"/>
</dbReference>
<reference evidence="14 15" key="1">
    <citation type="journal article" date="2011" name="ISME J.">
        <title>Community ecology of hot spring cyanobacterial mats: predominant populations and their functional potential.</title>
        <authorList>
            <person name="Klatt C.G."/>
            <person name="Wood J.M."/>
            <person name="Rusch D.B."/>
            <person name="Bateson M.M."/>
            <person name="Hamamura N."/>
            <person name="Heidelberg J.F."/>
            <person name="Grossman A.R."/>
            <person name="Bhaya D."/>
            <person name="Cohan F.M."/>
            <person name="Kuhl M."/>
            <person name="Bryant D.A."/>
            <person name="Ward D.M."/>
        </authorList>
    </citation>
    <scope>NUCLEOTIDE SEQUENCE [LARGE SCALE GENOMIC DNA]</scope>
    <source>
        <strain evidence="14">OS</strain>
    </source>
</reference>
<dbReference type="Gene3D" id="1.20.272.10">
    <property type="match status" value="1"/>
</dbReference>
<name>A0A395LXK2_9BACT</name>
<comment type="caution">
    <text evidence="14">The sequence shown here is derived from an EMBL/GenBank/DDBJ whole genome shotgun (WGS) entry which is preliminary data.</text>
</comment>
<evidence type="ECO:0000256" key="7">
    <source>
        <dbReference type="ARBA" id="ARBA00022833"/>
    </source>
</evidence>
<dbReference type="Pfam" id="PF13177">
    <property type="entry name" value="DNA_pol3_delta2"/>
    <property type="match status" value="1"/>
</dbReference>
<dbReference type="NCBIfam" id="NF011516">
    <property type="entry name" value="PRK14955.1"/>
    <property type="match status" value="1"/>
</dbReference>
<dbReference type="FunFam" id="3.40.50.300:FF:000014">
    <property type="entry name" value="DNA polymerase III subunit gamma/tau"/>
    <property type="match status" value="1"/>
</dbReference>
<dbReference type="EC" id="2.7.7.7" evidence="11"/>
<dbReference type="InterPro" id="IPR003593">
    <property type="entry name" value="AAA+_ATPase"/>
</dbReference>
<dbReference type="FunFam" id="1.10.8.60:FF:000013">
    <property type="entry name" value="DNA polymerase III subunit gamma/tau"/>
    <property type="match status" value="1"/>
</dbReference>
<keyword evidence="7" id="KW-0862">Zinc</keyword>
<dbReference type="GO" id="GO:0003677">
    <property type="term" value="F:DNA binding"/>
    <property type="evidence" value="ECO:0007669"/>
    <property type="project" value="InterPro"/>
</dbReference>
<dbReference type="InterPro" id="IPR012763">
    <property type="entry name" value="DNA_pol_III_sug/sutau_N"/>
</dbReference>
<dbReference type="GO" id="GO:0003887">
    <property type="term" value="F:DNA-directed DNA polymerase activity"/>
    <property type="evidence" value="ECO:0007669"/>
    <property type="project" value="UniProtKB-KW"/>
</dbReference>